<name>A0A4Q0VJN6_9LACO</name>
<dbReference type="AlphaFoldDB" id="A0A4Q0VJN6"/>
<organism evidence="4 5">
    <name type="scientific">Levilactobacillus suantsaii</name>
    <dbReference type="NCBI Taxonomy" id="2292255"/>
    <lineage>
        <taxon>Bacteria</taxon>
        <taxon>Bacillati</taxon>
        <taxon>Bacillota</taxon>
        <taxon>Bacilli</taxon>
        <taxon>Lactobacillales</taxon>
        <taxon>Lactobacillaceae</taxon>
        <taxon>Levilactobacillus</taxon>
    </lineage>
</organism>
<dbReference type="InterPro" id="IPR036390">
    <property type="entry name" value="WH_DNA-bd_sf"/>
</dbReference>
<sequence>MTRKTYRLGMEATLAVISGKWKPQLLCHLSNGPQRTCDLRVALPEISQKVLTQQLRELMGDGIVSRQVYGERAPFKVVYTLTETGRSLGLVLVQMSVWGECHVAALRASGKQDVAVRDDHTGFDRLLNTPEDAH</sequence>
<evidence type="ECO:0000313" key="5">
    <source>
        <dbReference type="Proteomes" id="UP000290602"/>
    </source>
</evidence>
<comment type="caution">
    <text evidence="4">The sequence shown here is derived from an EMBL/GenBank/DDBJ whole genome shotgun (WGS) entry which is preliminary data.</text>
</comment>
<keyword evidence="3" id="KW-0804">Transcription</keyword>
<dbReference type="RefSeq" id="WP_129032184.1">
    <property type="nucleotide sequence ID" value="NZ_CP059603.1"/>
</dbReference>
<gene>
    <name evidence="4" type="ORF">DXH47_05090</name>
</gene>
<dbReference type="OrthoDB" id="9791143at2"/>
<dbReference type="SUPFAM" id="SSF46785">
    <property type="entry name" value="Winged helix' DNA-binding domain"/>
    <property type="match status" value="1"/>
</dbReference>
<keyword evidence="2" id="KW-0238">DNA-binding</keyword>
<dbReference type="PANTHER" id="PTHR33204:SF29">
    <property type="entry name" value="TRANSCRIPTIONAL REGULATOR"/>
    <property type="match status" value="1"/>
</dbReference>
<accession>A0A4Q0VJN6</accession>
<reference evidence="4 5" key="1">
    <citation type="submission" date="2018-08" db="EMBL/GenBank/DDBJ databases">
        <title>Lactobacillus suantsai sp. nov., isolated from traditional fermented suan-tsai in Taiwan.</title>
        <authorList>
            <person name="Huang C.-H."/>
        </authorList>
    </citation>
    <scope>NUCLEOTIDE SEQUENCE [LARGE SCALE GENOMIC DNA]</scope>
    <source>
        <strain evidence="4 5">BCRC 12945</strain>
    </source>
</reference>
<dbReference type="InterPro" id="IPR002577">
    <property type="entry name" value="HTH_HxlR"/>
</dbReference>
<evidence type="ECO:0000256" key="3">
    <source>
        <dbReference type="ARBA" id="ARBA00023163"/>
    </source>
</evidence>
<proteinExistence type="predicted"/>
<evidence type="ECO:0000256" key="2">
    <source>
        <dbReference type="ARBA" id="ARBA00023125"/>
    </source>
</evidence>
<dbReference type="EMBL" id="QXIL01000007">
    <property type="protein sequence ID" value="RXI78891.1"/>
    <property type="molecule type" value="Genomic_DNA"/>
</dbReference>
<keyword evidence="1" id="KW-0805">Transcription regulation</keyword>
<evidence type="ECO:0000256" key="1">
    <source>
        <dbReference type="ARBA" id="ARBA00023015"/>
    </source>
</evidence>
<dbReference type="Pfam" id="PF01638">
    <property type="entry name" value="HxlR"/>
    <property type="match status" value="1"/>
</dbReference>
<protein>
    <submittedName>
        <fullName evidence="4">Transcriptional regulator</fullName>
    </submittedName>
</protein>
<dbReference type="Proteomes" id="UP000290602">
    <property type="component" value="Unassembled WGS sequence"/>
</dbReference>
<evidence type="ECO:0000313" key="4">
    <source>
        <dbReference type="EMBL" id="RXI78891.1"/>
    </source>
</evidence>
<dbReference type="PANTHER" id="PTHR33204">
    <property type="entry name" value="TRANSCRIPTIONAL REGULATOR, MARR FAMILY"/>
    <property type="match status" value="1"/>
</dbReference>
<dbReference type="Gene3D" id="1.10.10.10">
    <property type="entry name" value="Winged helix-like DNA-binding domain superfamily/Winged helix DNA-binding domain"/>
    <property type="match status" value="1"/>
</dbReference>
<dbReference type="GO" id="GO:0003677">
    <property type="term" value="F:DNA binding"/>
    <property type="evidence" value="ECO:0007669"/>
    <property type="project" value="UniProtKB-KW"/>
</dbReference>
<keyword evidence="5" id="KW-1185">Reference proteome</keyword>
<dbReference type="InterPro" id="IPR036388">
    <property type="entry name" value="WH-like_DNA-bd_sf"/>
</dbReference>
<dbReference type="PROSITE" id="PS51118">
    <property type="entry name" value="HTH_HXLR"/>
    <property type="match status" value="1"/>
</dbReference>